<evidence type="ECO:0000256" key="1">
    <source>
        <dbReference type="SAM" id="MobiDB-lite"/>
    </source>
</evidence>
<protein>
    <submittedName>
        <fullName evidence="2">Uncharacterized protein</fullName>
    </submittedName>
</protein>
<dbReference type="OrthoDB" id="2440320at2759"/>
<keyword evidence="3" id="KW-1185">Reference proteome</keyword>
<feature type="region of interest" description="Disordered" evidence="1">
    <location>
        <begin position="60"/>
        <end position="199"/>
    </location>
</feature>
<name>A0A8H3X4H0_GIGMA</name>
<dbReference type="EMBL" id="WTPW01001861">
    <property type="protein sequence ID" value="KAF0410773.1"/>
    <property type="molecule type" value="Genomic_DNA"/>
</dbReference>
<feature type="compositionally biased region" description="Acidic residues" evidence="1">
    <location>
        <begin position="91"/>
        <end position="100"/>
    </location>
</feature>
<proteinExistence type="predicted"/>
<feature type="compositionally biased region" description="Basic residues" evidence="1">
    <location>
        <begin position="124"/>
        <end position="142"/>
    </location>
</feature>
<accession>A0A8H3X4H0</accession>
<evidence type="ECO:0000313" key="3">
    <source>
        <dbReference type="Proteomes" id="UP000439903"/>
    </source>
</evidence>
<organism evidence="2 3">
    <name type="scientific">Gigaspora margarita</name>
    <dbReference type="NCBI Taxonomy" id="4874"/>
    <lineage>
        <taxon>Eukaryota</taxon>
        <taxon>Fungi</taxon>
        <taxon>Fungi incertae sedis</taxon>
        <taxon>Mucoromycota</taxon>
        <taxon>Glomeromycotina</taxon>
        <taxon>Glomeromycetes</taxon>
        <taxon>Diversisporales</taxon>
        <taxon>Gigasporaceae</taxon>
        <taxon>Gigaspora</taxon>
    </lineage>
</organism>
<gene>
    <name evidence="2" type="ORF">F8M41_008271</name>
</gene>
<feature type="compositionally biased region" description="Acidic residues" evidence="1">
    <location>
        <begin position="148"/>
        <end position="161"/>
    </location>
</feature>
<feature type="compositionally biased region" description="Basic and acidic residues" evidence="1">
    <location>
        <begin position="67"/>
        <end position="90"/>
    </location>
</feature>
<dbReference type="Proteomes" id="UP000439903">
    <property type="component" value="Unassembled WGS sequence"/>
</dbReference>
<comment type="caution">
    <text evidence="2">The sequence shown here is derived from an EMBL/GenBank/DDBJ whole genome shotgun (WGS) entry which is preliminary data.</text>
</comment>
<reference evidence="2 3" key="1">
    <citation type="journal article" date="2019" name="Environ. Microbiol.">
        <title>At the nexus of three kingdoms: the genome of the mycorrhizal fungus Gigaspora margarita provides insights into plant, endobacterial and fungal interactions.</title>
        <authorList>
            <person name="Venice F."/>
            <person name="Ghignone S."/>
            <person name="Salvioli di Fossalunga A."/>
            <person name="Amselem J."/>
            <person name="Novero M."/>
            <person name="Xianan X."/>
            <person name="Sedzielewska Toro K."/>
            <person name="Morin E."/>
            <person name="Lipzen A."/>
            <person name="Grigoriev I.V."/>
            <person name="Henrissat B."/>
            <person name="Martin F.M."/>
            <person name="Bonfante P."/>
        </authorList>
    </citation>
    <scope>NUCLEOTIDE SEQUENCE [LARGE SCALE GENOMIC DNA]</scope>
    <source>
        <strain evidence="2 3">BEG34</strain>
    </source>
</reference>
<evidence type="ECO:0000313" key="2">
    <source>
        <dbReference type="EMBL" id="KAF0410773.1"/>
    </source>
</evidence>
<feature type="compositionally biased region" description="Basic and acidic residues" evidence="1">
    <location>
        <begin position="189"/>
        <end position="199"/>
    </location>
</feature>
<feature type="compositionally biased region" description="Basic and acidic residues" evidence="1">
    <location>
        <begin position="101"/>
        <end position="110"/>
    </location>
</feature>
<dbReference type="AlphaFoldDB" id="A0A8H3X4H0"/>
<sequence>MVKILTKIWPSGDGSEENVAYAIAIAQAMLNLKYEKITMSDTAIKHMIAKNLDILKHNKEFSLSSSEDEKEKEKSNEESDNVEKAKKISEEEQEDQEDQEESPKDPKEAELEPEDNDSNNVKKVPVRKNKNISKKFSKIYKRPRVDLETSEIERDDQDDLLDNLKEAENEPENNDSRASSSSSSDDDNDSKKETDESDE</sequence>